<proteinExistence type="predicted"/>
<accession>A0A7G9Y9M7</accession>
<evidence type="ECO:0000313" key="1">
    <source>
        <dbReference type="EMBL" id="QNO43559.1"/>
    </source>
</evidence>
<sequence>MSNPAPQPPTRSFHYSPYSPQARYVSHPDPLQVVSDLYETVCTCRLSICKKQSCNAKSEYHNKIEQLRDPSRIRLYSEPELVGTLRDAGLKVIHARNWDADFYFDEWVKIADPGKELAGGVRRMIVDSVEGDKLGLRVRFDDEGGAVFCVFYGDFGG</sequence>
<dbReference type="InterPro" id="IPR029063">
    <property type="entry name" value="SAM-dependent_MTases_sf"/>
</dbReference>
<dbReference type="EMBL" id="MT630845">
    <property type="protein sequence ID" value="QNO43559.1"/>
    <property type="molecule type" value="Genomic_DNA"/>
</dbReference>
<dbReference type="EMBL" id="MT631002">
    <property type="protein sequence ID" value="QNO44711.1"/>
    <property type="molecule type" value="Genomic_DNA"/>
</dbReference>
<evidence type="ECO:0000313" key="2">
    <source>
        <dbReference type="EMBL" id="QNO43616.1"/>
    </source>
</evidence>
<gene>
    <name evidence="1" type="ORF">HMEJMANM_00028</name>
    <name evidence="2" type="ORF">LAPIAFBC_00023</name>
    <name evidence="3" type="ORF">LCOPCFJD_00010</name>
</gene>
<dbReference type="Gene3D" id="3.40.50.150">
    <property type="entry name" value="Vaccinia Virus protein VP39"/>
    <property type="match status" value="1"/>
</dbReference>
<organism evidence="3">
    <name type="scientific">Candidatus Methanogaster sp. ANME-2c ERB4</name>
    <dbReference type="NCBI Taxonomy" id="2759911"/>
    <lineage>
        <taxon>Archaea</taxon>
        <taxon>Methanobacteriati</taxon>
        <taxon>Methanobacteriota</taxon>
        <taxon>Stenosarchaea group</taxon>
        <taxon>Methanomicrobia</taxon>
        <taxon>Methanosarcinales</taxon>
        <taxon>ANME-2 cluster</taxon>
        <taxon>Candidatus Methanogasteraceae</taxon>
        <taxon>Candidatus Methanogaster</taxon>
    </lineage>
</organism>
<evidence type="ECO:0000313" key="3">
    <source>
        <dbReference type="EMBL" id="QNO44711.1"/>
    </source>
</evidence>
<protein>
    <submittedName>
        <fullName evidence="3">Uncharacterized protein</fullName>
    </submittedName>
</protein>
<reference evidence="3" key="1">
    <citation type="submission" date="2020-06" db="EMBL/GenBank/DDBJ databases">
        <title>Unique genomic features of the anaerobic methanotrophic archaea.</title>
        <authorList>
            <person name="Chadwick G.L."/>
            <person name="Skennerton C.T."/>
            <person name="Laso-Perez R."/>
            <person name="Leu A.O."/>
            <person name="Speth D.R."/>
            <person name="Yu H."/>
            <person name="Morgan-Lang C."/>
            <person name="Hatzenpichler R."/>
            <person name="Goudeau D."/>
            <person name="Malmstrom R."/>
            <person name="Brazelton W.J."/>
            <person name="Woyke T."/>
            <person name="Hallam S.J."/>
            <person name="Tyson G.W."/>
            <person name="Wegener G."/>
            <person name="Boetius A."/>
            <person name="Orphan V."/>
        </authorList>
    </citation>
    <scope>NUCLEOTIDE SEQUENCE</scope>
</reference>
<dbReference type="EMBL" id="MT630847">
    <property type="protein sequence ID" value="QNO43616.1"/>
    <property type="molecule type" value="Genomic_DNA"/>
</dbReference>
<dbReference type="AlphaFoldDB" id="A0A7G9Y9M7"/>
<name>A0A7G9Y9M7_9EURY</name>